<name>A0A3M7S8G6_BRAPC</name>
<evidence type="ECO:0000256" key="1">
    <source>
        <dbReference type="SAM" id="MobiDB-lite"/>
    </source>
</evidence>
<feature type="compositionally biased region" description="Polar residues" evidence="1">
    <location>
        <begin position="1"/>
        <end position="19"/>
    </location>
</feature>
<comment type="caution">
    <text evidence="2">The sequence shown here is derived from an EMBL/GenBank/DDBJ whole genome shotgun (WGS) entry which is preliminary data.</text>
</comment>
<dbReference type="EMBL" id="REGN01001884">
    <property type="protein sequence ID" value="RNA31860.1"/>
    <property type="molecule type" value="Genomic_DNA"/>
</dbReference>
<evidence type="ECO:0000313" key="2">
    <source>
        <dbReference type="EMBL" id="RNA31860.1"/>
    </source>
</evidence>
<organism evidence="2 3">
    <name type="scientific">Brachionus plicatilis</name>
    <name type="common">Marine rotifer</name>
    <name type="synonym">Brachionus muelleri</name>
    <dbReference type="NCBI Taxonomy" id="10195"/>
    <lineage>
        <taxon>Eukaryota</taxon>
        <taxon>Metazoa</taxon>
        <taxon>Spiralia</taxon>
        <taxon>Gnathifera</taxon>
        <taxon>Rotifera</taxon>
        <taxon>Eurotatoria</taxon>
        <taxon>Monogononta</taxon>
        <taxon>Pseudotrocha</taxon>
        <taxon>Ploima</taxon>
        <taxon>Brachionidae</taxon>
        <taxon>Brachionus</taxon>
    </lineage>
</organism>
<protein>
    <submittedName>
        <fullName evidence="2">Uncharacterized protein</fullName>
    </submittedName>
</protein>
<evidence type="ECO:0000313" key="3">
    <source>
        <dbReference type="Proteomes" id="UP000276133"/>
    </source>
</evidence>
<gene>
    <name evidence="2" type="ORF">BpHYR1_036584</name>
</gene>
<feature type="region of interest" description="Disordered" evidence="1">
    <location>
        <begin position="1"/>
        <end position="69"/>
    </location>
</feature>
<feature type="compositionally biased region" description="Polar residues" evidence="1">
    <location>
        <begin position="28"/>
        <end position="55"/>
    </location>
</feature>
<dbReference type="Proteomes" id="UP000276133">
    <property type="component" value="Unassembled WGS sequence"/>
</dbReference>
<proteinExistence type="predicted"/>
<reference evidence="2 3" key="1">
    <citation type="journal article" date="2018" name="Sci. Rep.">
        <title>Genomic signatures of local adaptation to the degree of environmental predictability in rotifers.</title>
        <authorList>
            <person name="Franch-Gras L."/>
            <person name="Hahn C."/>
            <person name="Garcia-Roger E.M."/>
            <person name="Carmona M.J."/>
            <person name="Serra M."/>
            <person name="Gomez A."/>
        </authorList>
    </citation>
    <scope>NUCLEOTIDE SEQUENCE [LARGE SCALE GENOMIC DNA]</scope>
    <source>
        <strain evidence="2">HYR1</strain>
    </source>
</reference>
<sequence length="101" mass="11340">NSSSAKGTTSMPKENSNNKEMILKEPNFKNSSSAKGTTSMLKELNFTNSSSAKGTTSRDGREKRKPTNKRISIHNIWFSYGQRNRLFSGTKLLDHKSKARE</sequence>
<dbReference type="AlphaFoldDB" id="A0A3M7S8G6"/>
<accession>A0A3M7S8G6</accession>
<feature type="non-terminal residue" evidence="2">
    <location>
        <position position="1"/>
    </location>
</feature>
<keyword evidence="3" id="KW-1185">Reference proteome</keyword>